<feature type="region of interest" description="Disordered" evidence="1">
    <location>
        <begin position="115"/>
        <end position="150"/>
    </location>
</feature>
<feature type="region of interest" description="Disordered" evidence="1">
    <location>
        <begin position="603"/>
        <end position="674"/>
    </location>
</feature>
<dbReference type="Proteomes" id="UP001158576">
    <property type="component" value="Chromosome 1"/>
</dbReference>
<feature type="compositionally biased region" description="Basic and acidic residues" evidence="1">
    <location>
        <begin position="620"/>
        <end position="643"/>
    </location>
</feature>
<reference evidence="2 3" key="1">
    <citation type="submission" date="2021-04" db="EMBL/GenBank/DDBJ databases">
        <authorList>
            <person name="Bliznina A."/>
        </authorList>
    </citation>
    <scope>NUCLEOTIDE SEQUENCE [LARGE SCALE GENOMIC DNA]</scope>
</reference>
<proteinExistence type="predicted"/>
<keyword evidence="3" id="KW-1185">Reference proteome</keyword>
<evidence type="ECO:0000256" key="1">
    <source>
        <dbReference type="SAM" id="MobiDB-lite"/>
    </source>
</evidence>
<dbReference type="PANTHER" id="PTHR40240:SF1">
    <property type="entry name" value="PLEXUS, ISOFORM A"/>
    <property type="match status" value="1"/>
</dbReference>
<sequence length="674" mass="75978">MAIYGDDVVLCFICGGKTQPDVNLVLYSRKRKDDSPYYPFLEVHDPAPGAEPMADDGSIQGCIVCFSFLQQQWLHFNKTRTAVNKRLYWLKRPPGCEIRQPVNIIELEEILSEQAREDDFHSGSDEEPTPSPAPARREKSVSPPAPDPSPRETVCFLCSIPTQKSHMQRIALEKNSETMKTIPETPVFSVLSRRKPPKGAVMDIPHTTHVCQNCFTDLCRKYPPEEQIQEVDEMAKVAQRKTSFKCYLCKCSIQMAPKVLYAKQVHKGEPFYPFLSTLSNFDAKDLMKPSVYGYTYSCQNCHDELYKQWCVYERERLPQSKRKYEKQIESLFESTDTTEDLDRPSMVVTNDSLASHVVKSMETDKFMECYICARELVEKFKVNTHPLPSDENQPFFPAIANIIPATRTQQLNQHSSGGAAFVCKICDKNLKHQWQQYEQGRLPNLNRWLRPYNVQEISCGQCGSTVPSANTVEASISGSSLRDNAITYEDMTIICKTCEKAGQSRESPQPMVTSIPPVTSSVQTPITSITNPTSSWGHPLHGFSPDVLSQLASAQVSQLSQLGLPPFYPLLPQLLSAYQNPANLAGLSHAQLTAAALTQQMATSQFAGQKRPTDEQETPTETKKDKTDDITERIRQLEEKYEKLQNSSRKLAESVVSGELSKEEAKSLLDKMEE</sequence>
<feature type="compositionally biased region" description="Basic and acidic residues" evidence="1">
    <location>
        <begin position="115"/>
        <end position="124"/>
    </location>
</feature>
<feature type="compositionally biased region" description="Basic and acidic residues" evidence="1">
    <location>
        <begin position="660"/>
        <end position="674"/>
    </location>
</feature>
<protein>
    <submittedName>
        <fullName evidence="2">Oidioi.mRNA.OKI2018_I69.chr1.g3730.t1.cds</fullName>
    </submittedName>
</protein>
<name>A0ABN7SV26_OIKDI</name>
<organism evidence="2 3">
    <name type="scientific">Oikopleura dioica</name>
    <name type="common">Tunicate</name>
    <dbReference type="NCBI Taxonomy" id="34765"/>
    <lineage>
        <taxon>Eukaryota</taxon>
        <taxon>Metazoa</taxon>
        <taxon>Chordata</taxon>
        <taxon>Tunicata</taxon>
        <taxon>Appendicularia</taxon>
        <taxon>Copelata</taxon>
        <taxon>Oikopleuridae</taxon>
        <taxon>Oikopleura</taxon>
    </lineage>
</organism>
<dbReference type="PANTHER" id="PTHR40240">
    <property type="entry name" value="PLEXUS, ISOFORM A"/>
    <property type="match status" value="1"/>
</dbReference>
<dbReference type="EMBL" id="OU015566">
    <property type="protein sequence ID" value="CAG5108300.1"/>
    <property type="molecule type" value="Genomic_DNA"/>
</dbReference>
<gene>
    <name evidence="2" type="ORF">OKIOD_LOCUS12495</name>
</gene>
<evidence type="ECO:0000313" key="2">
    <source>
        <dbReference type="EMBL" id="CAG5108300.1"/>
    </source>
</evidence>
<evidence type="ECO:0000313" key="3">
    <source>
        <dbReference type="Proteomes" id="UP001158576"/>
    </source>
</evidence>
<accession>A0ABN7SV26</accession>